<evidence type="ECO:0000313" key="6">
    <source>
        <dbReference type="Proteomes" id="UP000184164"/>
    </source>
</evidence>
<dbReference type="PANTHER" id="PTHR46124">
    <property type="entry name" value="D-AMINOACYL-TRNA DEACYLASE"/>
    <property type="match status" value="1"/>
</dbReference>
<dbReference type="GO" id="GO:0005829">
    <property type="term" value="C:cytosol"/>
    <property type="evidence" value="ECO:0007669"/>
    <property type="project" value="TreeGrafter"/>
</dbReference>
<dbReference type="STRING" id="1484053.SAMN05444274_10473"/>
<feature type="binding site" evidence="4">
    <location>
        <position position="14"/>
    </location>
    <ligand>
        <name>a divalent metal cation</name>
        <dbReference type="ChEBI" id="CHEBI:60240"/>
        <label>1</label>
    </ligand>
</feature>
<dbReference type="GO" id="GO:0046872">
    <property type="term" value="F:metal ion binding"/>
    <property type="evidence" value="ECO:0007669"/>
    <property type="project" value="UniProtKB-KW"/>
</dbReference>
<dbReference type="PANTHER" id="PTHR46124:SF4">
    <property type="entry name" value="HYDROLASE TATD"/>
    <property type="match status" value="1"/>
</dbReference>
<dbReference type="GO" id="GO:0016788">
    <property type="term" value="F:hydrolase activity, acting on ester bonds"/>
    <property type="evidence" value="ECO:0007669"/>
    <property type="project" value="InterPro"/>
</dbReference>
<keyword evidence="3" id="KW-0378">Hydrolase</keyword>
<feature type="binding site" evidence="4">
    <location>
        <position position="16"/>
    </location>
    <ligand>
        <name>a divalent metal cation</name>
        <dbReference type="ChEBI" id="CHEBI:60240"/>
        <label>1</label>
    </ligand>
</feature>
<dbReference type="AlphaFoldDB" id="A0A1M4ZUA7"/>
<feature type="binding site" evidence="4">
    <location>
        <position position="137"/>
    </location>
    <ligand>
        <name>a divalent metal cation</name>
        <dbReference type="ChEBI" id="CHEBI:60240"/>
        <label>2</label>
    </ligand>
</feature>
<evidence type="ECO:0000256" key="2">
    <source>
        <dbReference type="ARBA" id="ARBA00022723"/>
    </source>
</evidence>
<dbReference type="InterPro" id="IPR001130">
    <property type="entry name" value="TatD-like"/>
</dbReference>
<gene>
    <name evidence="5" type="ORF">SAMN05444274_10473</name>
</gene>
<dbReference type="Proteomes" id="UP000184164">
    <property type="component" value="Unassembled WGS sequence"/>
</dbReference>
<evidence type="ECO:0000256" key="3">
    <source>
        <dbReference type="ARBA" id="ARBA00022801"/>
    </source>
</evidence>
<keyword evidence="2 4" id="KW-0479">Metal-binding</keyword>
<dbReference type="EMBL" id="FQUM01000004">
    <property type="protein sequence ID" value="SHF21613.1"/>
    <property type="molecule type" value="Genomic_DNA"/>
</dbReference>
<feature type="binding site" evidence="4">
    <location>
        <position position="101"/>
    </location>
    <ligand>
        <name>a divalent metal cation</name>
        <dbReference type="ChEBI" id="CHEBI:60240"/>
        <label>1</label>
    </ligand>
</feature>
<dbReference type="FunFam" id="3.20.20.140:FF:000005">
    <property type="entry name" value="TatD family hydrolase"/>
    <property type="match status" value="1"/>
</dbReference>
<proteinExistence type="inferred from homology"/>
<comment type="similarity">
    <text evidence="1">Belongs to the metallo-dependent hydrolases superfamily. TatD-type hydrolase family.</text>
</comment>
<name>A0A1M4ZUA7_9BACT</name>
<evidence type="ECO:0000313" key="5">
    <source>
        <dbReference type="EMBL" id="SHF21613.1"/>
    </source>
</evidence>
<protein>
    <submittedName>
        <fullName evidence="5">TatD DNase family protein</fullName>
    </submittedName>
</protein>
<dbReference type="Gene3D" id="3.20.20.140">
    <property type="entry name" value="Metal-dependent hydrolases"/>
    <property type="match status" value="1"/>
</dbReference>
<feature type="binding site" evidence="4">
    <location>
        <position position="211"/>
    </location>
    <ligand>
        <name>a divalent metal cation</name>
        <dbReference type="ChEBI" id="CHEBI:60240"/>
        <label>1</label>
    </ligand>
</feature>
<sequence length="262" mass="29970">MSNFWIFDMLIDTHAHIYSEDFLHDIDDVLQRAYDNDVKKVILPNIDSGSVKRLLDLTDAYPHLCFPLMGLHPTSVASDYKEELEAVEYWLEKRKFYGIGEIGIDLHWDRTYLKEQQDVFRYQIKLAKSKKLPIIVHVRESFDEVLPIVKEEQDGSLRGIFHCFSGTEEEAKQVIDLGFLLGIGGVVTFKNSELPETLKGVALNNLVIETDSPYLTPVPKRGKRNESSYLVYVAQALARIYDVSVNDVAEITTENARKLFGI</sequence>
<dbReference type="Pfam" id="PF01026">
    <property type="entry name" value="TatD_DNase"/>
    <property type="match status" value="1"/>
</dbReference>
<reference evidence="5 6" key="1">
    <citation type="submission" date="2016-11" db="EMBL/GenBank/DDBJ databases">
        <authorList>
            <person name="Jaros S."/>
            <person name="Januszkiewicz K."/>
            <person name="Wedrychowicz H."/>
        </authorList>
    </citation>
    <scope>NUCLEOTIDE SEQUENCE [LARGE SCALE GENOMIC DNA]</scope>
    <source>
        <strain evidence="5 6">DSM 26910</strain>
    </source>
</reference>
<evidence type="ECO:0000256" key="1">
    <source>
        <dbReference type="ARBA" id="ARBA00009275"/>
    </source>
</evidence>
<dbReference type="PIRSF" id="PIRSF005902">
    <property type="entry name" value="DNase_TatD"/>
    <property type="match status" value="1"/>
</dbReference>
<feature type="binding site" evidence="4">
    <location>
        <position position="162"/>
    </location>
    <ligand>
        <name>a divalent metal cation</name>
        <dbReference type="ChEBI" id="CHEBI:60240"/>
        <label>2</label>
    </ligand>
</feature>
<accession>A0A1M4ZUA7</accession>
<dbReference type="InterPro" id="IPR032466">
    <property type="entry name" value="Metal_Hydrolase"/>
</dbReference>
<dbReference type="SUPFAM" id="SSF51556">
    <property type="entry name" value="Metallo-dependent hydrolases"/>
    <property type="match status" value="1"/>
</dbReference>
<dbReference type="InterPro" id="IPR015991">
    <property type="entry name" value="TatD/YcfH-like"/>
</dbReference>
<organism evidence="5 6">
    <name type="scientific">Mariniphaga anaerophila</name>
    <dbReference type="NCBI Taxonomy" id="1484053"/>
    <lineage>
        <taxon>Bacteria</taxon>
        <taxon>Pseudomonadati</taxon>
        <taxon>Bacteroidota</taxon>
        <taxon>Bacteroidia</taxon>
        <taxon>Marinilabiliales</taxon>
        <taxon>Prolixibacteraceae</taxon>
        <taxon>Mariniphaga</taxon>
    </lineage>
</organism>
<evidence type="ECO:0000256" key="4">
    <source>
        <dbReference type="PIRSR" id="PIRSR005902-1"/>
    </source>
</evidence>
<dbReference type="GO" id="GO:0004536">
    <property type="term" value="F:DNA nuclease activity"/>
    <property type="evidence" value="ECO:0007669"/>
    <property type="project" value="InterPro"/>
</dbReference>
<keyword evidence="6" id="KW-1185">Reference proteome</keyword>
<dbReference type="NCBIfam" id="TIGR00010">
    <property type="entry name" value="YchF/TatD family DNA exonuclease"/>
    <property type="match status" value="1"/>
</dbReference>
<dbReference type="CDD" id="cd01310">
    <property type="entry name" value="TatD_DNAse"/>
    <property type="match status" value="1"/>
</dbReference>